<gene>
    <name evidence="3" type="primary">rplL_2</name>
    <name evidence="3" type="ORF">C1752_02884</name>
</gene>
<comment type="caution">
    <text evidence="3">The sequence shown here is derived from an EMBL/GenBank/DDBJ whole genome shotgun (WGS) entry which is preliminary data.</text>
</comment>
<organism evidence="3 4">
    <name type="scientific">Acaryochloris thomasi RCC1774</name>
    <dbReference type="NCBI Taxonomy" id="1764569"/>
    <lineage>
        <taxon>Bacteria</taxon>
        <taxon>Bacillati</taxon>
        <taxon>Cyanobacteriota</taxon>
        <taxon>Cyanophyceae</taxon>
        <taxon>Acaryochloridales</taxon>
        <taxon>Acaryochloridaceae</taxon>
        <taxon>Acaryochloris</taxon>
        <taxon>Acaryochloris thomasi</taxon>
    </lineage>
</organism>
<evidence type="ECO:0000313" key="4">
    <source>
        <dbReference type="Proteomes" id="UP000248857"/>
    </source>
</evidence>
<dbReference type="EMBL" id="PQWO01000007">
    <property type="protein sequence ID" value="PZD73086.1"/>
    <property type="molecule type" value="Genomic_DNA"/>
</dbReference>
<keyword evidence="3" id="KW-0689">Ribosomal protein</keyword>
<evidence type="ECO:0000313" key="3">
    <source>
        <dbReference type="EMBL" id="PZD73086.1"/>
    </source>
</evidence>
<evidence type="ECO:0000256" key="2">
    <source>
        <dbReference type="SAM" id="Phobius"/>
    </source>
</evidence>
<dbReference type="AlphaFoldDB" id="A0A2W1JIG0"/>
<feature type="region of interest" description="Disordered" evidence="1">
    <location>
        <begin position="32"/>
        <end position="53"/>
    </location>
</feature>
<keyword evidence="4" id="KW-1185">Reference proteome</keyword>
<dbReference type="RefSeq" id="WP_158535093.1">
    <property type="nucleotide sequence ID" value="NZ_CAWNWM010000007.1"/>
</dbReference>
<keyword evidence="2" id="KW-0812">Transmembrane</keyword>
<dbReference type="GO" id="GO:0005840">
    <property type="term" value="C:ribosome"/>
    <property type="evidence" value="ECO:0007669"/>
    <property type="project" value="UniProtKB-KW"/>
</dbReference>
<dbReference type="Gene3D" id="3.30.1390.10">
    <property type="match status" value="2"/>
</dbReference>
<reference evidence="3 4" key="1">
    <citation type="journal article" date="2018" name="Sci. Rep.">
        <title>A novel species of the marine cyanobacterium Acaryochloris with a unique pigment content and lifestyle.</title>
        <authorList>
            <person name="Partensky F."/>
            <person name="Six C."/>
            <person name="Ratin M."/>
            <person name="Garczarek L."/>
            <person name="Vaulot D."/>
            <person name="Probert I."/>
            <person name="Calteau A."/>
            <person name="Gourvil P."/>
            <person name="Marie D."/>
            <person name="Grebert T."/>
            <person name="Bouchier C."/>
            <person name="Le Panse S."/>
            <person name="Gachenot M."/>
            <person name="Rodriguez F."/>
            <person name="Garrido J.L."/>
        </authorList>
    </citation>
    <scope>NUCLEOTIDE SEQUENCE [LARGE SCALE GENOMIC DNA]</scope>
    <source>
        <strain evidence="3 4">RCC1774</strain>
    </source>
</reference>
<accession>A0A2W1JIG0</accession>
<protein>
    <submittedName>
        <fullName evidence="3">50S ribosomal protein L7/L12</fullName>
    </submittedName>
</protein>
<dbReference type="OrthoDB" id="1149028at2"/>
<feature type="transmembrane region" description="Helical" evidence="2">
    <location>
        <begin position="6"/>
        <end position="21"/>
    </location>
</feature>
<dbReference type="Proteomes" id="UP000248857">
    <property type="component" value="Unassembled WGS sequence"/>
</dbReference>
<evidence type="ECO:0000256" key="1">
    <source>
        <dbReference type="SAM" id="MobiDB-lite"/>
    </source>
</evidence>
<keyword evidence="2" id="KW-1133">Transmembrane helix</keyword>
<proteinExistence type="predicted"/>
<dbReference type="InterPro" id="IPR014719">
    <property type="entry name" value="Ribosomal_bL12_C/ClpS-like"/>
</dbReference>
<keyword evidence="2" id="KW-0472">Membrane</keyword>
<keyword evidence="3" id="KW-0687">Ribonucleoprotein</keyword>
<name>A0A2W1JIG0_9CYAN</name>
<sequence length="169" mass="18948">MSVVWIVGAAILFMIFIWWILQPKQGQRAANAPHVQQKCQPPLSPNAGNPSHPSWPSLNAEAQDLLIKGHKILAIKLIREQTGWSLKQAKQYAEDLTHPVSELDTVSQTSTSPMPLAQNLSVDRDAEVRQLVLNGQKIVAIKRVREQTGWGLRESKDYVETLLLTEEKP</sequence>